<evidence type="ECO:0000313" key="2">
    <source>
        <dbReference type="EMBL" id="MCT8337185.1"/>
    </source>
</evidence>
<evidence type="ECO:0000256" key="1">
    <source>
        <dbReference type="SAM" id="Phobius"/>
    </source>
</evidence>
<keyword evidence="1" id="KW-1133">Transmembrane helix</keyword>
<dbReference type="EMBL" id="VHLL01000003">
    <property type="protein sequence ID" value="MCT8337185.1"/>
    <property type="molecule type" value="Genomic_DNA"/>
</dbReference>
<dbReference type="AlphaFoldDB" id="A0A9E5DF26"/>
<protein>
    <submittedName>
        <fullName evidence="2">Uncharacterized protein</fullName>
    </submittedName>
</protein>
<gene>
    <name evidence="2" type="ORF">FKB36_06670</name>
</gene>
<feature type="transmembrane region" description="Helical" evidence="1">
    <location>
        <begin position="48"/>
        <end position="69"/>
    </location>
</feature>
<dbReference type="Proteomes" id="UP001065682">
    <property type="component" value="Unassembled WGS sequence"/>
</dbReference>
<keyword evidence="1" id="KW-0812">Transmembrane</keyword>
<comment type="caution">
    <text evidence="2">The sequence shown here is derived from an EMBL/GenBank/DDBJ whole genome shotgun (WGS) entry which is preliminary data.</text>
</comment>
<sequence length="74" mass="8011">MDRDIPARTPSAYMNLRVLEVLAAFGCLALFVVLLVTLPDLVEETMKGFAYIIALIVFIAALSTAGLLIDKKVA</sequence>
<evidence type="ECO:0000313" key="3">
    <source>
        <dbReference type="Proteomes" id="UP001065682"/>
    </source>
</evidence>
<organism evidence="2 3">
    <name type="scientific">Methanoculleus formosensis</name>
    <dbReference type="NCBI Taxonomy" id="2590886"/>
    <lineage>
        <taxon>Archaea</taxon>
        <taxon>Methanobacteriati</taxon>
        <taxon>Methanobacteriota</taxon>
        <taxon>Stenosarchaea group</taxon>
        <taxon>Methanomicrobia</taxon>
        <taxon>Methanomicrobiales</taxon>
        <taxon>Methanomicrobiaceae</taxon>
        <taxon>Methanoculleus</taxon>
    </lineage>
</organism>
<feature type="transmembrane region" description="Helical" evidence="1">
    <location>
        <begin position="21"/>
        <end position="42"/>
    </location>
</feature>
<keyword evidence="3" id="KW-1185">Reference proteome</keyword>
<name>A0A9E5DF26_9EURY</name>
<proteinExistence type="predicted"/>
<accession>A0A9E5DF26</accession>
<keyword evidence="1" id="KW-0472">Membrane</keyword>
<reference evidence="2" key="1">
    <citation type="submission" date="2019-06" db="EMBL/GenBank/DDBJ databases">
        <title>Methanoculleus strain from Tamsui River, Taipei, Taiwan.</title>
        <authorList>
            <person name="You Y.-T."/>
            <person name="Chen S.-C."/>
            <person name="Lai S.-J."/>
            <person name="Lee Y.-C."/>
            <person name="Lai M.-C."/>
        </authorList>
    </citation>
    <scope>NUCLEOTIDE SEQUENCE</scope>
    <source>
        <strain evidence="2">Afa-1</strain>
    </source>
</reference>